<keyword evidence="8 10" id="KW-0472">Membrane</keyword>
<dbReference type="InterPro" id="IPR051676">
    <property type="entry name" value="UPF0053_domain"/>
</dbReference>
<dbReference type="Pfam" id="PF01595">
    <property type="entry name" value="CNNM"/>
    <property type="match status" value="1"/>
</dbReference>
<evidence type="ECO:0000313" key="15">
    <source>
        <dbReference type="Proteomes" id="UP001604335"/>
    </source>
</evidence>
<dbReference type="PROSITE" id="PS51846">
    <property type="entry name" value="CNNM"/>
    <property type="match status" value="1"/>
</dbReference>
<evidence type="ECO:0000256" key="6">
    <source>
        <dbReference type="ARBA" id="ARBA00022989"/>
    </source>
</evidence>
<keyword evidence="5" id="KW-0677">Repeat</keyword>
<keyword evidence="7 9" id="KW-0129">CBS domain</keyword>
<evidence type="ECO:0000259" key="13">
    <source>
        <dbReference type="PROSITE" id="PS51846"/>
    </source>
</evidence>
<dbReference type="PANTHER" id="PTHR43099:SF2">
    <property type="entry name" value="UPF0053 PROTEIN YRKA"/>
    <property type="match status" value="1"/>
</dbReference>
<gene>
    <name evidence="14" type="ORF">VPK24_01830</name>
</gene>
<dbReference type="PANTHER" id="PTHR43099">
    <property type="entry name" value="UPF0053 PROTEIN YRKA"/>
    <property type="match status" value="1"/>
</dbReference>
<dbReference type="SUPFAM" id="SSF56176">
    <property type="entry name" value="FAD-binding/transporter-associated domain-like"/>
    <property type="match status" value="1"/>
</dbReference>
<feature type="transmembrane region" description="Helical" evidence="11">
    <location>
        <begin position="6"/>
        <end position="28"/>
    </location>
</feature>
<feature type="transmembrane region" description="Helical" evidence="11">
    <location>
        <begin position="70"/>
        <end position="94"/>
    </location>
</feature>
<evidence type="ECO:0000256" key="5">
    <source>
        <dbReference type="ARBA" id="ARBA00022737"/>
    </source>
</evidence>
<dbReference type="SUPFAM" id="SSF54631">
    <property type="entry name" value="CBS-domain pair"/>
    <property type="match status" value="1"/>
</dbReference>
<feature type="transmembrane region" description="Helical" evidence="11">
    <location>
        <begin position="106"/>
        <end position="126"/>
    </location>
</feature>
<sequence>MDSQGWTLSLWVLLLPITLNAFFVAAEFSMVAVRRSRIDQLVAGGDPAARSVQYLQQHVDRLLSTTQLGITLAALTLGWLGQSVLAAPLISGAIHYWPAAADRPLVQAVAVGTAFLLVAYLQIVFGELGPKSIALRHAEQVALVLGPPSVTIGRFLQPIVWFLERSTRWVLQALGLRPSDRHWASPIALSELQQIVGNSIESPDLEADERRLLQNVLTFRAVTARDVMIPRTQMVVLEQSDSVTDLLAAVGQTGHLRYPVMGDSIDDIVGMVRFKDLATPLAAGELSLDTPLSAWIQPACFVPEFANTADLLRSLRRSGQPMAIVVDEFGNTAGLVTLTDVAEEIVGPLAADDSSIEAIDEQTACVPAQITIDEVNGRLGLTLPEADDYQTLAGFVLCHLQRIPQVGESFRYNGLEFEIEAANGARIDRIRIRRLH</sequence>
<protein>
    <submittedName>
        <fullName evidence="14">Hemolysin family protein</fullName>
    </submittedName>
</protein>
<evidence type="ECO:0000313" key="14">
    <source>
        <dbReference type="EMBL" id="MFG3816362.1"/>
    </source>
</evidence>
<dbReference type="InterPro" id="IPR016169">
    <property type="entry name" value="FAD-bd_PCMH_sub2"/>
</dbReference>
<feature type="domain" description="CNNM transmembrane" evidence="13">
    <location>
        <begin position="2"/>
        <end position="209"/>
    </location>
</feature>
<comment type="similarity">
    <text evidence="2">Belongs to the UPF0053 family.</text>
</comment>
<dbReference type="SMART" id="SM01091">
    <property type="entry name" value="CorC_HlyC"/>
    <property type="match status" value="1"/>
</dbReference>
<evidence type="ECO:0000256" key="9">
    <source>
        <dbReference type="PROSITE-ProRule" id="PRU00703"/>
    </source>
</evidence>
<comment type="caution">
    <text evidence="14">The sequence shown here is derived from an EMBL/GenBank/DDBJ whole genome shotgun (WGS) entry which is preliminary data.</text>
</comment>
<organism evidence="14 15">
    <name type="scientific">Limnothrix redekei LRLZ20PSL1</name>
    <dbReference type="NCBI Taxonomy" id="3112953"/>
    <lineage>
        <taxon>Bacteria</taxon>
        <taxon>Bacillati</taxon>
        <taxon>Cyanobacteriota</taxon>
        <taxon>Cyanophyceae</taxon>
        <taxon>Pseudanabaenales</taxon>
        <taxon>Pseudanabaenaceae</taxon>
        <taxon>Limnothrix</taxon>
    </lineage>
</organism>
<evidence type="ECO:0000256" key="8">
    <source>
        <dbReference type="ARBA" id="ARBA00023136"/>
    </source>
</evidence>
<dbReference type="Gene3D" id="3.10.580.10">
    <property type="entry name" value="CBS-domain"/>
    <property type="match status" value="1"/>
</dbReference>
<proteinExistence type="inferred from homology"/>
<dbReference type="CDD" id="cd04590">
    <property type="entry name" value="CBS_pair_CorC_HlyC_assoc"/>
    <property type="match status" value="1"/>
</dbReference>
<dbReference type="PROSITE" id="PS51371">
    <property type="entry name" value="CBS"/>
    <property type="match status" value="2"/>
</dbReference>
<dbReference type="Pfam" id="PF03471">
    <property type="entry name" value="CorC_HlyC"/>
    <property type="match status" value="1"/>
</dbReference>
<reference evidence="15" key="1">
    <citation type="journal article" date="2024" name="Algal Res.">
        <title>Biochemical, toxicological and genomic investigation of a high-biomass producing Limnothrix strain isolated from Italian shallow drinking water reservoir.</title>
        <authorList>
            <person name="Simonazzi M."/>
            <person name="Shishido T.K."/>
            <person name="Delbaje E."/>
            <person name="Wahlsten M."/>
            <person name="Fewer D.P."/>
            <person name="Sivonen K."/>
            <person name="Pezzolesi L."/>
            <person name="Pistocchi R."/>
        </authorList>
    </citation>
    <scope>NUCLEOTIDE SEQUENCE [LARGE SCALE GENOMIC DNA]</scope>
    <source>
        <strain evidence="15">LRLZ20PSL1</strain>
    </source>
</reference>
<evidence type="ECO:0000256" key="2">
    <source>
        <dbReference type="ARBA" id="ARBA00006337"/>
    </source>
</evidence>
<dbReference type="InterPro" id="IPR002550">
    <property type="entry name" value="CNNM"/>
</dbReference>
<keyword evidence="4 10" id="KW-0812">Transmembrane</keyword>
<name>A0ABW7C6N3_9CYAN</name>
<accession>A0ABW7C6N3</accession>
<comment type="subcellular location">
    <subcellularLocation>
        <location evidence="1">Cell membrane</location>
        <topology evidence="1">Multi-pass membrane protein</topology>
    </subcellularLocation>
</comment>
<evidence type="ECO:0000256" key="7">
    <source>
        <dbReference type="ARBA" id="ARBA00023122"/>
    </source>
</evidence>
<evidence type="ECO:0000256" key="11">
    <source>
        <dbReference type="SAM" id="Phobius"/>
    </source>
</evidence>
<feature type="domain" description="CBS" evidence="12">
    <location>
        <begin position="228"/>
        <end position="288"/>
    </location>
</feature>
<evidence type="ECO:0000256" key="3">
    <source>
        <dbReference type="ARBA" id="ARBA00022475"/>
    </source>
</evidence>
<keyword evidence="3" id="KW-1003">Cell membrane</keyword>
<dbReference type="InterPro" id="IPR005170">
    <property type="entry name" value="Transptr-assoc_dom"/>
</dbReference>
<dbReference type="InterPro" id="IPR036318">
    <property type="entry name" value="FAD-bd_PCMH-like_sf"/>
</dbReference>
<feature type="domain" description="CBS" evidence="12">
    <location>
        <begin position="295"/>
        <end position="354"/>
    </location>
</feature>
<keyword evidence="6 10" id="KW-1133">Transmembrane helix</keyword>
<dbReference type="EMBL" id="JAZAQF010000007">
    <property type="protein sequence ID" value="MFG3816362.1"/>
    <property type="molecule type" value="Genomic_DNA"/>
</dbReference>
<dbReference type="Pfam" id="PF00571">
    <property type="entry name" value="CBS"/>
    <property type="match status" value="2"/>
</dbReference>
<dbReference type="InterPro" id="IPR044751">
    <property type="entry name" value="Ion_transp-like_CBS"/>
</dbReference>
<dbReference type="Gene3D" id="3.30.465.10">
    <property type="match status" value="1"/>
</dbReference>
<evidence type="ECO:0000259" key="12">
    <source>
        <dbReference type="PROSITE" id="PS51371"/>
    </source>
</evidence>
<evidence type="ECO:0000256" key="4">
    <source>
        <dbReference type="ARBA" id="ARBA00022692"/>
    </source>
</evidence>
<keyword evidence="15" id="KW-1185">Reference proteome</keyword>
<dbReference type="InterPro" id="IPR000644">
    <property type="entry name" value="CBS_dom"/>
</dbReference>
<dbReference type="InterPro" id="IPR046342">
    <property type="entry name" value="CBS_dom_sf"/>
</dbReference>
<evidence type="ECO:0000256" key="1">
    <source>
        <dbReference type="ARBA" id="ARBA00004651"/>
    </source>
</evidence>
<evidence type="ECO:0000256" key="10">
    <source>
        <dbReference type="PROSITE-ProRule" id="PRU01193"/>
    </source>
</evidence>
<dbReference type="RefSeq" id="WP_393010201.1">
    <property type="nucleotide sequence ID" value="NZ_JAZAQF010000007.1"/>
</dbReference>
<dbReference type="Proteomes" id="UP001604335">
    <property type="component" value="Unassembled WGS sequence"/>
</dbReference>